<keyword evidence="3" id="KW-1185">Reference proteome</keyword>
<feature type="compositionally biased region" description="Basic residues" evidence="1">
    <location>
        <begin position="101"/>
        <end position="111"/>
    </location>
</feature>
<feature type="chain" id="PRO_5037862232" evidence="2">
    <location>
        <begin position="18"/>
        <end position="153"/>
    </location>
</feature>
<dbReference type="WBParaSite" id="jg6564">
    <property type="protein sequence ID" value="jg6564"/>
    <property type="gene ID" value="jg6564"/>
</dbReference>
<proteinExistence type="predicted"/>
<feature type="region of interest" description="Disordered" evidence="1">
    <location>
        <begin position="52"/>
        <end position="153"/>
    </location>
</feature>
<dbReference type="Proteomes" id="UP000887574">
    <property type="component" value="Unplaced"/>
</dbReference>
<evidence type="ECO:0000256" key="1">
    <source>
        <dbReference type="SAM" id="MobiDB-lite"/>
    </source>
</evidence>
<sequence>MLHYVLGLLFALWVCYEIDRTRKRDGKSRVPFLGHIFDNFAIYVLEENEKSRMQSIARKEHHSKKSDHEKKSDHHSKKSNDSDKSKKKKDKKSGSNDSKHKKDGKKKGKKGSKNENKGSENKKDDSASPEGSADVIANQPGAPTNDATPKNAS</sequence>
<feature type="signal peptide" evidence="2">
    <location>
        <begin position="1"/>
        <end position="17"/>
    </location>
</feature>
<feature type="compositionally biased region" description="Basic and acidic residues" evidence="1">
    <location>
        <begin position="66"/>
        <end position="84"/>
    </location>
</feature>
<keyword evidence="2" id="KW-0732">Signal</keyword>
<reference evidence="4" key="1">
    <citation type="submission" date="2022-11" db="UniProtKB">
        <authorList>
            <consortium name="WormBaseParasite"/>
        </authorList>
    </citation>
    <scope>IDENTIFICATION</scope>
</reference>
<feature type="compositionally biased region" description="Basic and acidic residues" evidence="1">
    <location>
        <begin position="112"/>
        <end position="126"/>
    </location>
</feature>
<dbReference type="AlphaFoldDB" id="A0A915EJH9"/>
<name>A0A915EJH9_9BILA</name>
<evidence type="ECO:0000256" key="2">
    <source>
        <dbReference type="SAM" id="SignalP"/>
    </source>
</evidence>
<evidence type="ECO:0000313" key="3">
    <source>
        <dbReference type="Proteomes" id="UP000887574"/>
    </source>
</evidence>
<evidence type="ECO:0000313" key="4">
    <source>
        <dbReference type="WBParaSite" id="jg6564"/>
    </source>
</evidence>
<organism evidence="3 4">
    <name type="scientific">Ditylenchus dipsaci</name>
    <dbReference type="NCBI Taxonomy" id="166011"/>
    <lineage>
        <taxon>Eukaryota</taxon>
        <taxon>Metazoa</taxon>
        <taxon>Ecdysozoa</taxon>
        <taxon>Nematoda</taxon>
        <taxon>Chromadorea</taxon>
        <taxon>Rhabditida</taxon>
        <taxon>Tylenchina</taxon>
        <taxon>Tylenchomorpha</taxon>
        <taxon>Sphaerularioidea</taxon>
        <taxon>Anguinidae</taxon>
        <taxon>Anguininae</taxon>
        <taxon>Ditylenchus</taxon>
    </lineage>
</organism>
<feature type="compositionally biased region" description="Polar residues" evidence="1">
    <location>
        <begin position="141"/>
        <end position="153"/>
    </location>
</feature>
<accession>A0A915EJH9</accession>
<protein>
    <submittedName>
        <fullName evidence="4">Uncharacterized protein</fullName>
    </submittedName>
</protein>